<gene>
    <name evidence="1" type="ORF">RRG08_050588</name>
</gene>
<evidence type="ECO:0000313" key="1">
    <source>
        <dbReference type="EMBL" id="KAK3763942.1"/>
    </source>
</evidence>
<accession>A0AAE0Z6Z9</accession>
<proteinExistence type="predicted"/>
<name>A0AAE0Z6Z9_9GAST</name>
<evidence type="ECO:0000313" key="2">
    <source>
        <dbReference type="Proteomes" id="UP001283361"/>
    </source>
</evidence>
<dbReference type="EMBL" id="JAWDGP010004484">
    <property type="protein sequence ID" value="KAK3763942.1"/>
    <property type="molecule type" value="Genomic_DNA"/>
</dbReference>
<reference evidence="1" key="1">
    <citation type="journal article" date="2023" name="G3 (Bethesda)">
        <title>A reference genome for the long-term kleptoplast-retaining sea slug Elysia crispata morphotype clarki.</title>
        <authorList>
            <person name="Eastman K.E."/>
            <person name="Pendleton A.L."/>
            <person name="Shaikh M.A."/>
            <person name="Suttiyut T."/>
            <person name="Ogas R."/>
            <person name="Tomko P."/>
            <person name="Gavelis G."/>
            <person name="Widhalm J.R."/>
            <person name="Wisecaver J.H."/>
        </authorList>
    </citation>
    <scope>NUCLEOTIDE SEQUENCE</scope>
    <source>
        <strain evidence="1">ECLA1</strain>
    </source>
</reference>
<organism evidence="1 2">
    <name type="scientific">Elysia crispata</name>
    <name type="common">lettuce slug</name>
    <dbReference type="NCBI Taxonomy" id="231223"/>
    <lineage>
        <taxon>Eukaryota</taxon>
        <taxon>Metazoa</taxon>
        <taxon>Spiralia</taxon>
        <taxon>Lophotrochozoa</taxon>
        <taxon>Mollusca</taxon>
        <taxon>Gastropoda</taxon>
        <taxon>Heterobranchia</taxon>
        <taxon>Euthyneura</taxon>
        <taxon>Panpulmonata</taxon>
        <taxon>Sacoglossa</taxon>
        <taxon>Placobranchoidea</taxon>
        <taxon>Plakobranchidae</taxon>
        <taxon>Elysia</taxon>
    </lineage>
</organism>
<protein>
    <submittedName>
        <fullName evidence="1">Uncharacterized protein</fullName>
    </submittedName>
</protein>
<sequence length="263" mass="28510">MTLLPVRSWPAPASAKRYLMCHEAVYLGGSSCLGYRKLESNGCKGFGTETKCMGNFVVLNITLTYNSAECSPCDGLNHSAVDAGPRTRRHTWSISVNLPRVHALERPESLSGRVRDILVPAVLDDQELVSAHPGKHSVLHGRRFVQLGDSGVFYSSAWTALCSAGSVLQFCMDGVVFSWVIQECSTVLHGRRCVQLGDSGVFYSSAWTALCSAGIVLQFCMDGVVFSWVIQECSTVLHGRRCVQLGDSGLFYSSAWTALCSAG</sequence>
<keyword evidence="2" id="KW-1185">Reference proteome</keyword>
<dbReference type="AlphaFoldDB" id="A0AAE0Z6Z9"/>
<comment type="caution">
    <text evidence="1">The sequence shown here is derived from an EMBL/GenBank/DDBJ whole genome shotgun (WGS) entry which is preliminary data.</text>
</comment>
<dbReference type="Proteomes" id="UP001283361">
    <property type="component" value="Unassembled WGS sequence"/>
</dbReference>